<comment type="caution">
    <text evidence="8">The sequence shown here is derived from an EMBL/GenBank/DDBJ whole genome shotgun (WGS) entry which is preliminary data.</text>
</comment>
<comment type="similarity">
    <text evidence="2">Belongs to the SLC29A/ENT transporter (TC 2.A.57) family.</text>
</comment>
<name>A0AAD3XTB4_NEPGR</name>
<dbReference type="Proteomes" id="UP001279734">
    <property type="component" value="Unassembled WGS sequence"/>
</dbReference>
<evidence type="ECO:0000256" key="1">
    <source>
        <dbReference type="ARBA" id="ARBA00004141"/>
    </source>
</evidence>
<evidence type="ECO:0000256" key="3">
    <source>
        <dbReference type="ARBA" id="ARBA00022448"/>
    </source>
</evidence>
<evidence type="ECO:0000313" key="8">
    <source>
        <dbReference type="EMBL" id="GMH15809.1"/>
    </source>
</evidence>
<feature type="transmembrane region" description="Helical" evidence="7">
    <location>
        <begin position="53"/>
        <end position="69"/>
    </location>
</feature>
<protein>
    <submittedName>
        <fullName evidence="8">Uncharacterized protein</fullName>
    </submittedName>
</protein>
<feature type="transmembrane region" description="Helical" evidence="7">
    <location>
        <begin position="27"/>
        <end position="46"/>
    </location>
</feature>
<keyword evidence="9" id="KW-1185">Reference proteome</keyword>
<sequence>MYEPFAAGTMAILAYNESRIDTRWRNIDGYCLFFLSSLLYIIVDLATSGKGRFGAYVGICVLSAAFGVADAHVQGGMVGDLSFMLPEFMQSFFAGLAASGAVISGLRLVTKAAFDKSNDWPTQGS</sequence>
<organism evidence="8 9">
    <name type="scientific">Nepenthes gracilis</name>
    <name type="common">Slender pitcher plant</name>
    <dbReference type="NCBI Taxonomy" id="150966"/>
    <lineage>
        <taxon>Eukaryota</taxon>
        <taxon>Viridiplantae</taxon>
        <taxon>Streptophyta</taxon>
        <taxon>Embryophyta</taxon>
        <taxon>Tracheophyta</taxon>
        <taxon>Spermatophyta</taxon>
        <taxon>Magnoliopsida</taxon>
        <taxon>eudicotyledons</taxon>
        <taxon>Gunneridae</taxon>
        <taxon>Pentapetalae</taxon>
        <taxon>Caryophyllales</taxon>
        <taxon>Nepenthaceae</taxon>
        <taxon>Nepenthes</taxon>
    </lineage>
</organism>
<keyword evidence="3" id="KW-0813">Transport</keyword>
<keyword evidence="4 7" id="KW-0812">Transmembrane</keyword>
<dbReference type="AlphaFoldDB" id="A0AAD3XTB4"/>
<dbReference type="InterPro" id="IPR002259">
    <property type="entry name" value="Eqnu_transpt"/>
</dbReference>
<proteinExistence type="inferred from homology"/>
<dbReference type="EMBL" id="BSYO01000015">
    <property type="protein sequence ID" value="GMH15809.1"/>
    <property type="molecule type" value="Genomic_DNA"/>
</dbReference>
<gene>
    <name evidence="8" type="ORF">Nepgr_017650</name>
</gene>
<dbReference type="GO" id="GO:0005886">
    <property type="term" value="C:plasma membrane"/>
    <property type="evidence" value="ECO:0007669"/>
    <property type="project" value="TreeGrafter"/>
</dbReference>
<keyword evidence="6 7" id="KW-0472">Membrane</keyword>
<dbReference type="GO" id="GO:0005337">
    <property type="term" value="F:nucleoside transmembrane transporter activity"/>
    <property type="evidence" value="ECO:0007669"/>
    <property type="project" value="InterPro"/>
</dbReference>
<evidence type="ECO:0000313" key="9">
    <source>
        <dbReference type="Proteomes" id="UP001279734"/>
    </source>
</evidence>
<evidence type="ECO:0000256" key="6">
    <source>
        <dbReference type="ARBA" id="ARBA00023136"/>
    </source>
</evidence>
<evidence type="ECO:0000256" key="5">
    <source>
        <dbReference type="ARBA" id="ARBA00022989"/>
    </source>
</evidence>
<evidence type="ECO:0000256" key="2">
    <source>
        <dbReference type="ARBA" id="ARBA00007965"/>
    </source>
</evidence>
<dbReference type="PANTHER" id="PTHR10332:SF38">
    <property type="entry name" value="EQUILIBRATIVE NUCLEOTIDE TRANSPORTER 3-RELATED"/>
    <property type="match status" value="1"/>
</dbReference>
<comment type="subcellular location">
    <subcellularLocation>
        <location evidence="1">Membrane</location>
        <topology evidence="1">Multi-pass membrane protein</topology>
    </subcellularLocation>
</comment>
<feature type="transmembrane region" description="Helical" evidence="7">
    <location>
        <begin position="89"/>
        <end position="109"/>
    </location>
</feature>
<reference evidence="8" key="1">
    <citation type="submission" date="2023-05" db="EMBL/GenBank/DDBJ databases">
        <title>Nepenthes gracilis genome sequencing.</title>
        <authorList>
            <person name="Fukushima K."/>
        </authorList>
    </citation>
    <scope>NUCLEOTIDE SEQUENCE</scope>
    <source>
        <strain evidence="8">SING2019-196</strain>
    </source>
</reference>
<dbReference type="PANTHER" id="PTHR10332">
    <property type="entry name" value="EQUILIBRATIVE NUCLEOSIDE TRANSPORTER"/>
    <property type="match status" value="1"/>
</dbReference>
<evidence type="ECO:0000256" key="7">
    <source>
        <dbReference type="SAM" id="Phobius"/>
    </source>
</evidence>
<keyword evidence="5 7" id="KW-1133">Transmembrane helix</keyword>
<accession>A0AAD3XTB4</accession>
<evidence type="ECO:0000256" key="4">
    <source>
        <dbReference type="ARBA" id="ARBA00022692"/>
    </source>
</evidence>